<sequence>MNCYPCARENKETPAVAVCSVCGKGLCLEHTVERELPLVQRVSGWVDQSLIHLLCAECAEVKTLTD</sequence>
<protein>
    <recommendedName>
        <fullName evidence="3">DUF2180 family protein</fullName>
    </recommendedName>
</protein>
<dbReference type="Pfam" id="PF09947">
    <property type="entry name" value="DUF2180"/>
    <property type="match status" value="1"/>
</dbReference>
<organism evidence="1 2">
    <name type="scientific">Geoalkalibacter subterraneus</name>
    <dbReference type="NCBI Taxonomy" id="483547"/>
    <lineage>
        <taxon>Bacteria</taxon>
        <taxon>Pseudomonadati</taxon>
        <taxon>Thermodesulfobacteriota</taxon>
        <taxon>Desulfuromonadia</taxon>
        <taxon>Desulfuromonadales</taxon>
        <taxon>Geoalkalibacteraceae</taxon>
        <taxon>Geoalkalibacter</taxon>
    </lineage>
</organism>
<dbReference type="AlphaFoldDB" id="A0A0B5FTP3"/>
<reference evidence="1 2" key="1">
    <citation type="journal article" date="2015" name="Genome Announc.">
        <title>Genomes of Geoalkalibacter ferrihydriticus Z-0531T and Geoalkalibacter subterraneus Red1T, Two Haloalkaliphilic Metal-Reducing Deltaproteobacteria.</title>
        <authorList>
            <person name="Badalamenti J.P."/>
            <person name="Krajmalnik-Brown R."/>
            <person name="Torres C.I."/>
            <person name="Bond D.R."/>
        </authorList>
    </citation>
    <scope>NUCLEOTIDE SEQUENCE [LARGE SCALE GENOMIC DNA]</scope>
    <source>
        <strain evidence="1 2">Red1</strain>
    </source>
</reference>
<dbReference type="RefSeq" id="WP_040201438.1">
    <property type="nucleotide sequence ID" value="NZ_CP010311.1"/>
</dbReference>
<proteinExistence type="predicted"/>
<evidence type="ECO:0008006" key="3">
    <source>
        <dbReference type="Google" id="ProtNLM"/>
    </source>
</evidence>
<gene>
    <name evidence="1" type="ORF">GSUB_14560</name>
</gene>
<keyword evidence="2" id="KW-1185">Reference proteome</keyword>
<dbReference type="InterPro" id="IPR017211">
    <property type="entry name" value="UCP037465_Znf"/>
</dbReference>
<dbReference type="STRING" id="483547.GSUB_14560"/>
<dbReference type="EMBL" id="CP010311">
    <property type="protein sequence ID" value="AJF07525.1"/>
    <property type="molecule type" value="Genomic_DNA"/>
</dbReference>
<dbReference type="HOGENOM" id="CLU_184564_0_0_7"/>
<evidence type="ECO:0000313" key="2">
    <source>
        <dbReference type="Proteomes" id="UP000035036"/>
    </source>
</evidence>
<name>A0A0B5FTP3_9BACT</name>
<accession>A0A0B5FTP3</accession>
<dbReference type="KEGG" id="gsb:GSUB_14560"/>
<evidence type="ECO:0000313" key="1">
    <source>
        <dbReference type="EMBL" id="AJF07525.1"/>
    </source>
</evidence>
<dbReference type="Proteomes" id="UP000035036">
    <property type="component" value="Chromosome"/>
</dbReference>